<feature type="transmembrane region" description="Helical" evidence="9">
    <location>
        <begin position="590"/>
        <end position="612"/>
    </location>
</feature>
<dbReference type="GO" id="GO:0008509">
    <property type="term" value="F:monoatomic anion transmembrane transporter activity"/>
    <property type="evidence" value="ECO:0007669"/>
    <property type="project" value="InterPro"/>
</dbReference>
<feature type="region of interest" description="Disordered" evidence="10">
    <location>
        <begin position="281"/>
        <end position="314"/>
    </location>
</feature>
<accession>A0A1J1I7J9</accession>
<dbReference type="Gene3D" id="3.40.930.10">
    <property type="entry name" value="Mannitol-specific EII, Chain A"/>
    <property type="match status" value="1"/>
</dbReference>
<feature type="domain" description="Band 3 cytoplasmic" evidence="12">
    <location>
        <begin position="158"/>
        <end position="497"/>
    </location>
</feature>
<keyword evidence="5 9" id="KW-0812">Transmembrane</keyword>
<comment type="similarity">
    <text evidence="2 9">Belongs to the anion exchanger (TC 2.A.31) family.</text>
</comment>
<feature type="transmembrane region" description="Helical" evidence="9">
    <location>
        <begin position="974"/>
        <end position="1001"/>
    </location>
</feature>
<feature type="region of interest" description="Disordered" evidence="10">
    <location>
        <begin position="1"/>
        <end position="27"/>
    </location>
</feature>
<evidence type="ECO:0000256" key="8">
    <source>
        <dbReference type="ARBA" id="ARBA00023136"/>
    </source>
</evidence>
<evidence type="ECO:0000256" key="1">
    <source>
        <dbReference type="ARBA" id="ARBA00004651"/>
    </source>
</evidence>
<evidence type="ECO:0000313" key="13">
    <source>
        <dbReference type="EMBL" id="CRK96261.1"/>
    </source>
</evidence>
<comment type="subcellular location">
    <subcellularLocation>
        <location evidence="1">Cell membrane</location>
        <topology evidence="1">Multi-pass membrane protein</topology>
    </subcellularLocation>
    <subcellularLocation>
        <location evidence="9">Membrane</location>
        <topology evidence="9">Multi-pass membrane protein</topology>
    </subcellularLocation>
</comment>
<dbReference type="NCBIfam" id="TIGR00834">
    <property type="entry name" value="ae"/>
    <property type="match status" value="1"/>
</dbReference>
<keyword evidence="6 9" id="KW-1133">Transmembrane helix</keyword>
<name>A0A1J1I7J9_9DIPT</name>
<evidence type="ECO:0000256" key="4">
    <source>
        <dbReference type="ARBA" id="ARBA00022475"/>
    </source>
</evidence>
<evidence type="ECO:0000256" key="10">
    <source>
        <dbReference type="SAM" id="MobiDB-lite"/>
    </source>
</evidence>
<feature type="transmembrane region" description="Helical" evidence="9">
    <location>
        <begin position="624"/>
        <end position="653"/>
    </location>
</feature>
<feature type="domain" description="Bicarbonate transporter-like transmembrane" evidence="11">
    <location>
        <begin position="561"/>
        <end position="742"/>
    </location>
</feature>
<dbReference type="PANTHER" id="PTHR11453:SF47">
    <property type="entry name" value="ANION EXCHANGE PROTEIN"/>
    <property type="match status" value="1"/>
</dbReference>
<feature type="compositionally biased region" description="Basic and acidic residues" evidence="10">
    <location>
        <begin position="78"/>
        <end position="92"/>
    </location>
</feature>
<evidence type="ECO:0000256" key="3">
    <source>
        <dbReference type="ARBA" id="ARBA00022448"/>
    </source>
</evidence>
<gene>
    <name evidence="13" type="ORF">CLUMA_CG009686</name>
</gene>
<evidence type="ECO:0000313" key="14">
    <source>
        <dbReference type="Proteomes" id="UP000183832"/>
    </source>
</evidence>
<evidence type="ECO:0000256" key="9">
    <source>
        <dbReference type="RuleBase" id="RU362035"/>
    </source>
</evidence>
<feature type="region of interest" description="Disordered" evidence="10">
    <location>
        <begin position="78"/>
        <end position="144"/>
    </location>
</feature>
<dbReference type="EMBL" id="CVRI01000043">
    <property type="protein sequence ID" value="CRK96261.1"/>
    <property type="molecule type" value="Genomic_DNA"/>
</dbReference>
<dbReference type="Pfam" id="PF00955">
    <property type="entry name" value="HCO3_cotransp"/>
    <property type="match status" value="2"/>
</dbReference>
<dbReference type="GO" id="GO:0051453">
    <property type="term" value="P:regulation of intracellular pH"/>
    <property type="evidence" value="ECO:0007669"/>
    <property type="project" value="TreeGrafter"/>
</dbReference>
<dbReference type="AlphaFoldDB" id="A0A1J1I7J9"/>
<dbReference type="PANTHER" id="PTHR11453">
    <property type="entry name" value="ANION EXCHANGE PROTEIN"/>
    <property type="match status" value="1"/>
</dbReference>
<dbReference type="STRING" id="568069.A0A1J1I7J9"/>
<dbReference type="InterPro" id="IPR003020">
    <property type="entry name" value="HCO3_transpt_euk"/>
</dbReference>
<dbReference type="Pfam" id="PF07565">
    <property type="entry name" value="Band_3_cyto"/>
    <property type="match status" value="1"/>
</dbReference>
<dbReference type="PRINTS" id="PR01231">
    <property type="entry name" value="HCO3TRNSPORT"/>
</dbReference>
<dbReference type="Proteomes" id="UP000183832">
    <property type="component" value="Unassembled WGS sequence"/>
</dbReference>
<dbReference type="GO" id="GO:0015701">
    <property type="term" value="P:bicarbonate transport"/>
    <property type="evidence" value="ECO:0007669"/>
    <property type="project" value="TreeGrafter"/>
</dbReference>
<dbReference type="InterPro" id="IPR016152">
    <property type="entry name" value="PTrfase/Anion_transptr"/>
</dbReference>
<keyword evidence="4" id="KW-1003">Cell membrane</keyword>
<evidence type="ECO:0000259" key="11">
    <source>
        <dbReference type="Pfam" id="PF00955"/>
    </source>
</evidence>
<dbReference type="OrthoDB" id="1735926at2759"/>
<dbReference type="InterPro" id="IPR011531">
    <property type="entry name" value="HCO3_transpt-like_TM_dom"/>
</dbReference>
<keyword evidence="8 9" id="KW-0472">Membrane</keyword>
<dbReference type="GO" id="GO:0005886">
    <property type="term" value="C:plasma membrane"/>
    <property type="evidence" value="ECO:0007669"/>
    <property type="project" value="UniProtKB-SubCell"/>
</dbReference>
<feature type="transmembrane region" description="Helical" evidence="9">
    <location>
        <begin position="848"/>
        <end position="867"/>
    </location>
</feature>
<evidence type="ECO:0000256" key="7">
    <source>
        <dbReference type="ARBA" id="ARBA00023065"/>
    </source>
</evidence>
<feature type="domain" description="Bicarbonate transporter-like transmembrane" evidence="11">
    <location>
        <begin position="747"/>
        <end position="1075"/>
    </location>
</feature>
<feature type="transmembrane region" description="Helical" evidence="9">
    <location>
        <begin position="761"/>
        <end position="779"/>
    </location>
</feature>
<protein>
    <recommendedName>
        <fullName evidence="9">Anion exchange protein</fullName>
    </recommendedName>
</protein>
<evidence type="ECO:0000259" key="12">
    <source>
        <dbReference type="Pfam" id="PF07565"/>
    </source>
</evidence>
<dbReference type="InterPro" id="IPR013769">
    <property type="entry name" value="Band3_cytoplasmic_dom"/>
</dbReference>
<feature type="transmembrane region" description="Helical" evidence="9">
    <location>
        <begin position="703"/>
        <end position="721"/>
    </location>
</feature>
<dbReference type="FunFam" id="1.10.287.570:FF:000001">
    <property type="entry name" value="Anion exchange protein"/>
    <property type="match status" value="1"/>
</dbReference>
<evidence type="ECO:0000256" key="6">
    <source>
        <dbReference type="ARBA" id="ARBA00022989"/>
    </source>
</evidence>
<dbReference type="FunFam" id="3.40.930.10:FF:000020">
    <property type="entry name" value="Anion exchange protein"/>
    <property type="match status" value="1"/>
</dbReference>
<feature type="transmembrane region" description="Helical" evidence="9">
    <location>
        <begin position="948"/>
        <end position="967"/>
    </location>
</feature>
<feature type="transmembrane region" description="Helical" evidence="9">
    <location>
        <begin position="799"/>
        <end position="816"/>
    </location>
</feature>
<keyword evidence="7 9" id="KW-0406">Ion transport</keyword>
<organism evidence="13 14">
    <name type="scientific">Clunio marinus</name>
    <dbReference type="NCBI Taxonomy" id="568069"/>
    <lineage>
        <taxon>Eukaryota</taxon>
        <taxon>Metazoa</taxon>
        <taxon>Ecdysozoa</taxon>
        <taxon>Arthropoda</taxon>
        <taxon>Hexapoda</taxon>
        <taxon>Insecta</taxon>
        <taxon>Pterygota</taxon>
        <taxon>Neoptera</taxon>
        <taxon>Endopterygota</taxon>
        <taxon>Diptera</taxon>
        <taxon>Nematocera</taxon>
        <taxon>Chironomoidea</taxon>
        <taxon>Chironomidae</taxon>
        <taxon>Clunio</taxon>
    </lineage>
</organism>
<keyword evidence="14" id="KW-1185">Reference proteome</keyword>
<evidence type="ECO:0000256" key="2">
    <source>
        <dbReference type="ARBA" id="ARBA00010993"/>
    </source>
</evidence>
<proteinExistence type="inferred from homology"/>
<dbReference type="Gene3D" id="1.10.287.570">
    <property type="entry name" value="Helical hairpin bin"/>
    <property type="match status" value="1"/>
</dbReference>
<dbReference type="GO" id="GO:0005452">
    <property type="term" value="F:solute:inorganic anion antiporter activity"/>
    <property type="evidence" value="ECO:0007669"/>
    <property type="project" value="InterPro"/>
</dbReference>
<feature type="transmembrane region" description="Helical" evidence="9">
    <location>
        <begin position="1021"/>
        <end position="1049"/>
    </location>
</feature>
<sequence>MSRDEKRKMSFIPIVRQTSRESEGEDLLNQEIDDLLQSDFEERRLSENFSRNNRNEESSRVLKDDDCIGENVALLEKVLEDPKDDKNSENSRNEGNAMKARMSDILGEISEDENTEILPKQQRDNQKRKKHSLSPFPDSNNSINTKSEIESKFNHTPHDLFIQLNELCFEQEFQEWRETARWIKYEENVEEGADRWGRPHMSSLSFHSLLNLRLCLEKCAIMLDVEEKDIGVIIYQAVETMFNEGIIRNGDREKIFRTILLHHNYEHRRSIFNFGVKKKSSHDSSQSLVSHTSEKSDDSNIFKPSKRKSSGSFKKFSRRGSTVVFHPRRTSNLFTPEAAIREEVEKMTFDPISKPVSNPATFKVEMENDDERVTEEEQLVQNEYVLKRLPINCEGAAILAAVVDFLDHPTAVFIRLAESTKIANVLEVSLPVRFLFFIMGPKTEQLDYHEIGRSISTLLSNKHFRNCAYATKTRKSLIKAIDDFLNESIVFPPGKLDKEALLSFENLKKKSEMIRARKRRVLYENLKSQDRMLSEDQIKLLSAMYDASQKKPTSSLQRTGKLWGGLRNDLSRRLPMFKSDIIDGLNFETLAATVFMYFACFATAITFGGLAGDLTNGWIGISETLLSASFAGIVFHIFGGQPLVIIGTTGPLILFDKALVSFCTIQKFDFLNVRVYVGFWMLIISLLVSAFEGSVLVRYFTRFTQEIFSALITLIYLYSTFNKTMSIYKRNPLMEVKDYVKVFNTTEEAFVTQGIVNQPNTALFCTLLTLGTFVLAYNLKIFRNSKFLGRTSRRALGDFGVPISIAIFVIIANYMSQVETEKLNVPDGIEPTVKREWLVPLWIENNPMWLPFACVVPGFLIYILTFMESHISELILDKPERKLKKGSGFHWDIVLLCILNSILGLFGMPWHCAAAVRSVAHISAVTIMSTNHPPGESPHIVGVKEQRLSGFFVSLLIGLSIYASPILKKIPISVLFGVFLYMGVCSMNGVQLFERIILFFVPVKYHTGAYATKLLTYRMHIYTVIQVTALAILWIVNESPISLAFPFFLIMMVPLRKLLDNFYSPSELEALDGSQQNENDDIDDDDFYEQTHISA</sequence>
<evidence type="ECO:0000256" key="5">
    <source>
        <dbReference type="ARBA" id="ARBA00022692"/>
    </source>
</evidence>
<feature type="transmembrane region" description="Helical" evidence="9">
    <location>
        <begin position="673"/>
        <end position="691"/>
    </location>
</feature>
<reference evidence="13 14" key="1">
    <citation type="submission" date="2015-04" db="EMBL/GenBank/DDBJ databases">
        <authorList>
            <person name="Syromyatnikov M.Y."/>
            <person name="Popov V.N."/>
        </authorList>
    </citation>
    <scope>NUCLEOTIDE SEQUENCE [LARGE SCALE GENOMIC DNA]</scope>
</reference>
<feature type="transmembrane region" description="Helical" evidence="9">
    <location>
        <begin position="888"/>
        <end position="908"/>
    </location>
</feature>
<dbReference type="SUPFAM" id="SSF55804">
    <property type="entry name" value="Phoshotransferase/anion transport protein"/>
    <property type="match status" value="1"/>
</dbReference>
<keyword evidence="3 9" id="KW-0813">Transport</keyword>